<evidence type="ECO:0000256" key="2">
    <source>
        <dbReference type="ARBA" id="ARBA00023015"/>
    </source>
</evidence>
<proteinExistence type="inferred from homology"/>
<keyword evidence="7" id="KW-1185">Reference proteome</keyword>
<comment type="similarity">
    <text evidence="1">Belongs to the LysR transcriptional regulatory family.</text>
</comment>
<dbReference type="SUPFAM" id="SSF53850">
    <property type="entry name" value="Periplasmic binding protein-like II"/>
    <property type="match status" value="1"/>
</dbReference>
<evidence type="ECO:0000256" key="1">
    <source>
        <dbReference type="ARBA" id="ARBA00009437"/>
    </source>
</evidence>
<dbReference type="GO" id="GO:0005829">
    <property type="term" value="C:cytosol"/>
    <property type="evidence" value="ECO:0007669"/>
    <property type="project" value="TreeGrafter"/>
</dbReference>
<evidence type="ECO:0000256" key="4">
    <source>
        <dbReference type="ARBA" id="ARBA00023163"/>
    </source>
</evidence>
<evidence type="ECO:0000313" key="6">
    <source>
        <dbReference type="EMBL" id="MBA4543753.1"/>
    </source>
</evidence>
<dbReference type="GO" id="GO:0003700">
    <property type="term" value="F:DNA-binding transcription factor activity"/>
    <property type="evidence" value="ECO:0007669"/>
    <property type="project" value="InterPro"/>
</dbReference>
<dbReference type="Pfam" id="PF03466">
    <property type="entry name" value="LysR_substrate"/>
    <property type="match status" value="1"/>
</dbReference>
<name>A0A7W1XBS2_9BACL</name>
<dbReference type="Gene3D" id="1.10.10.10">
    <property type="entry name" value="Winged helix-like DNA-binding domain superfamily/Winged helix DNA-binding domain"/>
    <property type="match status" value="1"/>
</dbReference>
<dbReference type="InterPro" id="IPR005119">
    <property type="entry name" value="LysR_subst-bd"/>
</dbReference>
<feature type="domain" description="HTH lysR-type" evidence="5">
    <location>
        <begin position="1"/>
        <end position="58"/>
    </location>
</feature>
<gene>
    <name evidence="6" type="ORF">H1164_12720</name>
</gene>
<evidence type="ECO:0000256" key="3">
    <source>
        <dbReference type="ARBA" id="ARBA00023125"/>
    </source>
</evidence>
<dbReference type="CDD" id="cd05466">
    <property type="entry name" value="PBP2_LTTR_substrate"/>
    <property type="match status" value="1"/>
</dbReference>
<keyword evidence="4" id="KW-0804">Transcription</keyword>
<evidence type="ECO:0000259" key="5">
    <source>
        <dbReference type="PROSITE" id="PS50931"/>
    </source>
</evidence>
<dbReference type="RefSeq" id="WP_033099890.1">
    <property type="nucleotide sequence ID" value="NZ_JACEIP010000021.1"/>
</dbReference>
<dbReference type="AlphaFoldDB" id="A0A7W1XBS2"/>
<keyword evidence="3" id="KW-0238">DNA-binding</keyword>
<dbReference type="InterPro" id="IPR000847">
    <property type="entry name" value="LysR_HTH_N"/>
</dbReference>
<accession>A0A7W1XBS2</accession>
<dbReference type="Gene3D" id="3.40.190.290">
    <property type="match status" value="1"/>
</dbReference>
<dbReference type="GO" id="GO:0003677">
    <property type="term" value="F:DNA binding"/>
    <property type="evidence" value="ECO:0007669"/>
    <property type="project" value="UniProtKB-KW"/>
</dbReference>
<dbReference type="Proteomes" id="UP000530514">
    <property type="component" value="Unassembled WGS sequence"/>
</dbReference>
<reference evidence="6 7" key="1">
    <citation type="submission" date="2020-07" db="EMBL/GenBank/DDBJ databases">
        <authorList>
            <person name="Feng H."/>
        </authorList>
    </citation>
    <scope>NUCLEOTIDE SEQUENCE [LARGE SCALE GENOMIC DNA]</scope>
    <source>
        <strain evidence="7">s-11</strain>
    </source>
</reference>
<evidence type="ECO:0000313" key="7">
    <source>
        <dbReference type="Proteomes" id="UP000530514"/>
    </source>
</evidence>
<dbReference type="EMBL" id="JACEIP010000021">
    <property type="protein sequence ID" value="MBA4543753.1"/>
    <property type="molecule type" value="Genomic_DNA"/>
</dbReference>
<dbReference type="SUPFAM" id="SSF46785">
    <property type="entry name" value="Winged helix' DNA-binding domain"/>
    <property type="match status" value="1"/>
</dbReference>
<dbReference type="OrthoDB" id="9803735at2"/>
<dbReference type="FunFam" id="1.10.10.10:FF:000001">
    <property type="entry name" value="LysR family transcriptional regulator"/>
    <property type="match status" value="1"/>
</dbReference>
<dbReference type="Pfam" id="PF00126">
    <property type="entry name" value="HTH_1"/>
    <property type="match status" value="1"/>
</dbReference>
<dbReference type="InterPro" id="IPR036390">
    <property type="entry name" value="WH_DNA-bd_sf"/>
</dbReference>
<dbReference type="InterPro" id="IPR050950">
    <property type="entry name" value="HTH-type_LysR_regulators"/>
</dbReference>
<dbReference type="PANTHER" id="PTHR30419">
    <property type="entry name" value="HTH-TYPE TRANSCRIPTIONAL REGULATOR YBHD"/>
    <property type="match status" value="1"/>
</dbReference>
<dbReference type="InterPro" id="IPR036388">
    <property type="entry name" value="WH-like_DNA-bd_sf"/>
</dbReference>
<comment type="caution">
    <text evidence="6">The sequence shown here is derived from an EMBL/GenBank/DDBJ whole genome shotgun (WGS) entry which is preliminary data.</text>
</comment>
<sequence>MNVEWLEAFLITTKAKSLTKASEQLHMTQPALSKQMRKLEEDLGATLFIRSATGVELTEAGKILFEEIEPVLRKIHSIRKDILMTKGITGIKIGTWPSIAAFYLPDRLAAAKKSHKDREISIKVSYSYKEILRFLREGIIDVALLDDREIQHPYWSKQLFSEPFYLFVHRQHPLAKRDHIYFNDVKDESLVVLPPSCDVRILLEKAFKIHNADLKISSEIDFGQSIIGFISANLGVSILPEIFTHHADQSRIKALPIVDFKMKRVISLISRNPDMGKLLLSLLFSPY</sequence>
<keyword evidence="2" id="KW-0805">Transcription regulation</keyword>
<protein>
    <submittedName>
        <fullName evidence="6">LysR family transcriptional regulator</fullName>
    </submittedName>
</protein>
<dbReference type="PRINTS" id="PR00039">
    <property type="entry name" value="HTHLYSR"/>
</dbReference>
<organism evidence="6 7">
    <name type="scientific">Thermoactinomyces daqus</name>
    <dbReference type="NCBI Taxonomy" id="1329516"/>
    <lineage>
        <taxon>Bacteria</taxon>
        <taxon>Bacillati</taxon>
        <taxon>Bacillota</taxon>
        <taxon>Bacilli</taxon>
        <taxon>Bacillales</taxon>
        <taxon>Thermoactinomycetaceae</taxon>
        <taxon>Thermoactinomyces</taxon>
    </lineage>
</organism>
<dbReference type="PROSITE" id="PS50931">
    <property type="entry name" value="HTH_LYSR"/>
    <property type="match status" value="1"/>
</dbReference>